<evidence type="ECO:0000313" key="1">
    <source>
        <dbReference type="EMBL" id="TCL61967.1"/>
    </source>
</evidence>
<name>A0A4V2QCZ9_9FLAO</name>
<accession>A0A4V2QCZ9</accession>
<dbReference type="Pfam" id="PF12987">
    <property type="entry name" value="DUF3871"/>
    <property type="match status" value="1"/>
</dbReference>
<dbReference type="AlphaFoldDB" id="A0A4V2QCZ9"/>
<gene>
    <name evidence="1" type="ORF">EV196_1213</name>
</gene>
<dbReference type="RefSeq" id="WP_132219498.1">
    <property type="nucleotide sequence ID" value="NZ_OX156936.1"/>
</dbReference>
<keyword evidence="2" id="KW-1185">Reference proteome</keyword>
<dbReference type="EMBL" id="SLUP01000021">
    <property type="protein sequence ID" value="TCL61967.1"/>
    <property type="molecule type" value="Genomic_DNA"/>
</dbReference>
<sequence>MEIVSVTELNRQSQGVFNLLQGQSQTVHHLQIPSRNKVYPQNPFMEANTKEVSLSTLKHDCIIPVFSKDNEKTLANQEFIEVAQDCLSLSFN</sequence>
<evidence type="ECO:0000313" key="2">
    <source>
        <dbReference type="Proteomes" id="UP000295455"/>
    </source>
</evidence>
<proteinExistence type="predicted"/>
<organism evidence="1 2">
    <name type="scientific">Mariniflexile fucanivorans</name>
    <dbReference type="NCBI Taxonomy" id="264023"/>
    <lineage>
        <taxon>Bacteria</taxon>
        <taxon>Pseudomonadati</taxon>
        <taxon>Bacteroidota</taxon>
        <taxon>Flavobacteriia</taxon>
        <taxon>Flavobacteriales</taxon>
        <taxon>Flavobacteriaceae</taxon>
        <taxon>Mariniflexile</taxon>
    </lineage>
</organism>
<reference evidence="1 2" key="1">
    <citation type="submission" date="2019-03" db="EMBL/GenBank/DDBJ databases">
        <title>Genomic Encyclopedia of Type Strains, Phase IV (KMG-IV): sequencing the most valuable type-strain genomes for metagenomic binning, comparative biology and taxonomic classification.</title>
        <authorList>
            <person name="Goeker M."/>
        </authorList>
    </citation>
    <scope>NUCLEOTIDE SEQUENCE [LARGE SCALE GENOMIC DNA]</scope>
    <source>
        <strain evidence="1 2">DSM 18792</strain>
    </source>
</reference>
<comment type="caution">
    <text evidence="1">The sequence shown here is derived from an EMBL/GenBank/DDBJ whole genome shotgun (WGS) entry which is preliminary data.</text>
</comment>
<dbReference type="Proteomes" id="UP000295455">
    <property type="component" value="Unassembled WGS sequence"/>
</dbReference>
<protein>
    <submittedName>
        <fullName evidence="1">Uncharacterized protein DUF3871</fullName>
    </submittedName>
</protein>
<dbReference type="InterPro" id="IPR024353">
    <property type="entry name" value="DUF3871"/>
</dbReference>
<dbReference type="OrthoDB" id="995338at2"/>